<gene>
    <name evidence="1" type="ORF">L1987_14008</name>
</gene>
<dbReference type="Proteomes" id="UP001056120">
    <property type="component" value="Linkage Group LG04"/>
</dbReference>
<sequence>MSFRSCKLEERSMECDSSPAKRRKILHENQVNHPKSNEDPNLPSPNEARNTSLACLDESHAACCRTEISNTEVAVNQNDALNDGKECSPSSSGIDHFDLEKESDNSKNKIVIEGSTMDAAEEGGSQVRNEDNLPPQVLGSSEDNHNAHPHSRKKLLVLDVNGLLVDIVADPDEAHKPDTIIGSKAVFKRPFCDEFLKFCFERFSVGVWTSRTRRNIKRVLDFVMRDTQHQLLFCWDQSHCTETGFNTIENSGKPLVLKELKKLWEKQDPNLPWDRGVYDESNTLFLDDSPYKALRNPPYTAIFPYTYSYRTAQDNDLGPNGDLRNYLERLAASDNVQKFIEQNPFGQQPITYDNESWNFYQKVICSTQPRLGPSRARKKLIVIDIGGLLVDVATGPREGFRADTMHGSTAVFKRPYCDEFLQFCFRRFNIGVWTSTTRYNTERTLDFLMRDTQHKLLFCWNRTYCTDTGYRAVENNRKWIRLKELSKLWTKEDPNLPWELGEYDESNTLLVDNTPHEALLNPPHTAIFPNLYHYWNTEDNSLGPKGDLRIYLERLAASENVQNFVSENSFGQRPIREKNLSWAYYQKIIHALTSRRKARGNRSVDAQCKNSSEPKPDTAIASVTKTLSEPITNTSTALAAPALLEPVSDTTAVSAAPTLLEPKPDSNTTSAAHTLVDPETDTTTAMVCQTLSEPEIDTTAPAAQTLLEPETITTTVLTAPTLLEPETDNTTSLVTLTSLEPITDATNVFAAPTLLAPETDTNAVLAAPTSLESKPESTTSAADTLMEPETDATTVLAAPTLLEPKPDSTTTSAAHTLMEPETDPTTDSAGPTLLEPETDTTAASGSQI</sequence>
<name>A0ACB9JK71_9ASTR</name>
<reference evidence="2" key="1">
    <citation type="journal article" date="2022" name="Mol. Ecol. Resour.">
        <title>The genomes of chicory, endive, great burdock and yacon provide insights into Asteraceae palaeo-polyploidization history and plant inulin production.</title>
        <authorList>
            <person name="Fan W."/>
            <person name="Wang S."/>
            <person name="Wang H."/>
            <person name="Wang A."/>
            <person name="Jiang F."/>
            <person name="Liu H."/>
            <person name="Zhao H."/>
            <person name="Xu D."/>
            <person name="Zhang Y."/>
        </authorList>
    </citation>
    <scope>NUCLEOTIDE SEQUENCE [LARGE SCALE GENOMIC DNA]</scope>
    <source>
        <strain evidence="2">cv. Yunnan</strain>
    </source>
</reference>
<comment type="caution">
    <text evidence="1">The sequence shown here is derived from an EMBL/GenBank/DDBJ whole genome shotgun (WGS) entry which is preliminary data.</text>
</comment>
<evidence type="ECO:0000313" key="2">
    <source>
        <dbReference type="Proteomes" id="UP001056120"/>
    </source>
</evidence>
<protein>
    <submittedName>
        <fullName evidence="1">Uncharacterized protein</fullName>
    </submittedName>
</protein>
<reference evidence="1 2" key="2">
    <citation type="journal article" date="2022" name="Mol. Ecol. Resour.">
        <title>The genomes of chicory, endive, great burdock and yacon provide insights into Asteraceae paleo-polyploidization history and plant inulin production.</title>
        <authorList>
            <person name="Fan W."/>
            <person name="Wang S."/>
            <person name="Wang H."/>
            <person name="Wang A."/>
            <person name="Jiang F."/>
            <person name="Liu H."/>
            <person name="Zhao H."/>
            <person name="Xu D."/>
            <person name="Zhang Y."/>
        </authorList>
    </citation>
    <scope>NUCLEOTIDE SEQUENCE [LARGE SCALE GENOMIC DNA]</scope>
    <source>
        <strain evidence="2">cv. Yunnan</strain>
        <tissue evidence="1">Leaves</tissue>
    </source>
</reference>
<organism evidence="1 2">
    <name type="scientific">Smallanthus sonchifolius</name>
    <dbReference type="NCBI Taxonomy" id="185202"/>
    <lineage>
        <taxon>Eukaryota</taxon>
        <taxon>Viridiplantae</taxon>
        <taxon>Streptophyta</taxon>
        <taxon>Embryophyta</taxon>
        <taxon>Tracheophyta</taxon>
        <taxon>Spermatophyta</taxon>
        <taxon>Magnoliopsida</taxon>
        <taxon>eudicotyledons</taxon>
        <taxon>Gunneridae</taxon>
        <taxon>Pentapetalae</taxon>
        <taxon>asterids</taxon>
        <taxon>campanulids</taxon>
        <taxon>Asterales</taxon>
        <taxon>Asteraceae</taxon>
        <taxon>Asteroideae</taxon>
        <taxon>Heliantheae alliance</taxon>
        <taxon>Millerieae</taxon>
        <taxon>Smallanthus</taxon>
    </lineage>
</organism>
<evidence type="ECO:0000313" key="1">
    <source>
        <dbReference type="EMBL" id="KAI3820150.1"/>
    </source>
</evidence>
<accession>A0ACB9JK71</accession>
<keyword evidence="2" id="KW-1185">Reference proteome</keyword>
<proteinExistence type="predicted"/>
<dbReference type="EMBL" id="CM042021">
    <property type="protein sequence ID" value="KAI3820150.1"/>
    <property type="molecule type" value="Genomic_DNA"/>
</dbReference>